<keyword evidence="2" id="KW-1133">Transmembrane helix</keyword>
<feature type="domain" description="CARDB" evidence="3">
    <location>
        <begin position="4"/>
        <end position="73"/>
    </location>
</feature>
<feature type="transmembrane region" description="Helical" evidence="2">
    <location>
        <begin position="259"/>
        <end position="277"/>
    </location>
</feature>
<dbReference type="EMBL" id="LHXV01000056">
    <property type="protein sequence ID" value="KXB00152.1"/>
    <property type="molecule type" value="Genomic_DNA"/>
</dbReference>
<name>A0A133V144_9EURY</name>
<dbReference type="Gene3D" id="1.20.5.340">
    <property type="match status" value="1"/>
</dbReference>
<evidence type="ECO:0000313" key="4">
    <source>
        <dbReference type="EMBL" id="KXB00152.1"/>
    </source>
</evidence>
<protein>
    <recommendedName>
        <fullName evidence="3">CARDB domain-containing protein</fullName>
    </recommendedName>
</protein>
<feature type="coiled-coil region" evidence="1">
    <location>
        <begin position="184"/>
        <end position="253"/>
    </location>
</feature>
<organism evidence="4 5">
    <name type="scientific">candidate division MSBL1 archaeon SCGC-AAA259O05</name>
    <dbReference type="NCBI Taxonomy" id="1698271"/>
    <lineage>
        <taxon>Archaea</taxon>
        <taxon>Methanobacteriati</taxon>
        <taxon>Methanobacteriota</taxon>
        <taxon>candidate division MSBL1</taxon>
    </lineage>
</organism>
<evidence type="ECO:0000259" key="3">
    <source>
        <dbReference type="Pfam" id="PF07705"/>
    </source>
</evidence>
<accession>A0A133V144</accession>
<comment type="caution">
    <text evidence="4">The sequence shown here is derived from an EMBL/GenBank/DDBJ whole genome shotgun (WGS) entry which is preliminary data.</text>
</comment>
<keyword evidence="5" id="KW-1185">Reference proteome</keyword>
<reference evidence="4 5" key="1">
    <citation type="journal article" date="2016" name="Sci. Rep.">
        <title>Metabolic traits of an uncultured archaeal lineage -MSBL1- from brine pools of the Red Sea.</title>
        <authorList>
            <person name="Mwirichia R."/>
            <person name="Alam I."/>
            <person name="Rashid M."/>
            <person name="Vinu M."/>
            <person name="Ba-Alawi W."/>
            <person name="Anthony Kamau A."/>
            <person name="Kamanda Ngugi D."/>
            <person name="Goker M."/>
            <person name="Klenk H.P."/>
            <person name="Bajic V."/>
            <person name="Stingl U."/>
        </authorList>
    </citation>
    <scope>NUCLEOTIDE SEQUENCE [LARGE SCALE GENOMIC DNA]</scope>
    <source>
        <strain evidence="4">SCGC-AAA259O05</strain>
    </source>
</reference>
<proteinExistence type="predicted"/>
<evidence type="ECO:0000313" key="5">
    <source>
        <dbReference type="Proteomes" id="UP000070344"/>
    </source>
</evidence>
<evidence type="ECO:0000256" key="1">
    <source>
        <dbReference type="SAM" id="Coils"/>
    </source>
</evidence>
<dbReference type="InterPro" id="IPR011635">
    <property type="entry name" value="CARDB"/>
</dbReference>
<keyword evidence="2" id="KW-0472">Membrane</keyword>
<gene>
    <name evidence="4" type="ORF">AKJ41_04350</name>
</gene>
<keyword evidence="2" id="KW-0812">Transmembrane</keyword>
<sequence length="280" mass="30881">MSIDKKTVEPGGDVTISVNVKNEGKVGGSHLLELSLDGKIVDNKSVKLSAGQSDTVPFTVSKENTGSYRVSVGNQTGSFEVKKPSKFEITNYSMDRKIVKTGSTLEVSVVVKNVGNKKSSRSVVLYLDGEAVKSKPVSLEVGKSKSIAFKISENKIGSHKVSIGGYSENFRVLPPETFELRNKVENLKEEVEVRKDRIANLQGKIENLKEGVKAREDKLSDLQGKLEESRGELNSKKSKLRMVQNELEKERKEKEGIPMRWVVFGIFLALIVGLVVGRKT</sequence>
<dbReference type="Pfam" id="PF07705">
    <property type="entry name" value="CARDB"/>
    <property type="match status" value="2"/>
</dbReference>
<keyword evidence="1" id="KW-0175">Coiled coil</keyword>
<dbReference type="Proteomes" id="UP000070344">
    <property type="component" value="Unassembled WGS sequence"/>
</dbReference>
<dbReference type="AlphaFoldDB" id="A0A133V144"/>
<dbReference type="Gene3D" id="2.60.40.10">
    <property type="entry name" value="Immunoglobulins"/>
    <property type="match status" value="2"/>
</dbReference>
<evidence type="ECO:0000256" key="2">
    <source>
        <dbReference type="SAM" id="Phobius"/>
    </source>
</evidence>
<feature type="domain" description="CARDB" evidence="3">
    <location>
        <begin position="97"/>
        <end position="162"/>
    </location>
</feature>
<dbReference type="InterPro" id="IPR013783">
    <property type="entry name" value="Ig-like_fold"/>
</dbReference>